<dbReference type="Proteomes" id="UP001296873">
    <property type="component" value="Unassembled WGS sequence"/>
</dbReference>
<dbReference type="PANTHER" id="PTHR36529:SF1">
    <property type="entry name" value="GLYCOSYLTRANSFERASE"/>
    <property type="match status" value="1"/>
</dbReference>
<sequence length="206" mass="22128">MSAASCRRHLVIFARRPQVGVGKRRLARGAGDLTAWRFQRLMLARLLRRLAPDPRWTTWLAVTPDRAAGDLRWMPGAGRARVRAMPQGPGDLGRRMARPMATLPPGPVVLVGSDIPDLGPAQVAAAFAGLDGGDAVLGPADDGGYWLVGLGARARKRPPFKGVRWSGPHALRDTIANLDRAGLGWRTLETLSDVDAAGDLAPAHFR</sequence>
<dbReference type="SUPFAM" id="SSF53448">
    <property type="entry name" value="Nucleotide-diphospho-sugar transferases"/>
    <property type="match status" value="1"/>
</dbReference>
<comment type="caution">
    <text evidence="1">The sequence shown here is derived from an EMBL/GenBank/DDBJ whole genome shotgun (WGS) entry which is preliminary data.</text>
</comment>
<dbReference type="Pfam" id="PF09837">
    <property type="entry name" value="DUF2064"/>
    <property type="match status" value="1"/>
</dbReference>
<protein>
    <recommendedName>
        <fullName evidence="3">Glycosyltransferase</fullName>
    </recommendedName>
</protein>
<dbReference type="InterPro" id="IPR018641">
    <property type="entry name" value="Trfase_1_rSAM/seldom-assoc"/>
</dbReference>
<evidence type="ECO:0000313" key="2">
    <source>
        <dbReference type="Proteomes" id="UP001296873"/>
    </source>
</evidence>
<dbReference type="InterPro" id="IPR029044">
    <property type="entry name" value="Nucleotide-diphossugar_trans"/>
</dbReference>
<evidence type="ECO:0000313" key="1">
    <source>
        <dbReference type="EMBL" id="MBK1668522.1"/>
    </source>
</evidence>
<keyword evidence="2" id="KW-1185">Reference proteome</keyword>
<accession>A0ABS1DEJ3</accession>
<dbReference type="EMBL" id="NRRL01000025">
    <property type="protein sequence ID" value="MBK1668522.1"/>
    <property type="molecule type" value="Genomic_DNA"/>
</dbReference>
<dbReference type="Gene3D" id="3.90.550.10">
    <property type="entry name" value="Spore Coat Polysaccharide Biosynthesis Protein SpsA, Chain A"/>
    <property type="match status" value="1"/>
</dbReference>
<name>A0ABS1DEJ3_9PROT</name>
<dbReference type="RefSeq" id="WP_200340838.1">
    <property type="nucleotide sequence ID" value="NZ_NRRL01000025.1"/>
</dbReference>
<dbReference type="NCBIfam" id="TIGR04282">
    <property type="entry name" value="glyco_like_cofC"/>
    <property type="match status" value="1"/>
</dbReference>
<dbReference type="PANTHER" id="PTHR36529">
    <property type="entry name" value="SLL1095 PROTEIN"/>
    <property type="match status" value="1"/>
</dbReference>
<proteinExistence type="predicted"/>
<gene>
    <name evidence="1" type="ORF">CKO28_10810</name>
</gene>
<organism evidence="1 2">
    <name type="scientific">Rhodovibrio sodomensis</name>
    <dbReference type="NCBI Taxonomy" id="1088"/>
    <lineage>
        <taxon>Bacteria</taxon>
        <taxon>Pseudomonadati</taxon>
        <taxon>Pseudomonadota</taxon>
        <taxon>Alphaproteobacteria</taxon>
        <taxon>Rhodospirillales</taxon>
        <taxon>Rhodovibrionaceae</taxon>
        <taxon>Rhodovibrio</taxon>
    </lineage>
</organism>
<evidence type="ECO:0008006" key="3">
    <source>
        <dbReference type="Google" id="ProtNLM"/>
    </source>
</evidence>
<reference evidence="1 2" key="1">
    <citation type="journal article" date="2020" name="Microorganisms">
        <title>Osmotic Adaptation and Compatible Solute Biosynthesis of Phototrophic Bacteria as Revealed from Genome Analyses.</title>
        <authorList>
            <person name="Imhoff J.F."/>
            <person name="Rahn T."/>
            <person name="Kunzel S."/>
            <person name="Keller A."/>
            <person name="Neulinger S.C."/>
        </authorList>
    </citation>
    <scope>NUCLEOTIDE SEQUENCE [LARGE SCALE GENOMIC DNA]</scope>
    <source>
        <strain evidence="1 2">DSM 9895</strain>
    </source>
</reference>